<comment type="caution">
    <text evidence="1">The sequence shown here is derived from an EMBL/GenBank/DDBJ whole genome shotgun (WGS) entry which is preliminary data.</text>
</comment>
<evidence type="ECO:0000313" key="2">
    <source>
        <dbReference type="Proteomes" id="UP000887116"/>
    </source>
</evidence>
<accession>A0A8X6GQS3</accession>
<reference evidence="1" key="1">
    <citation type="submission" date="2020-07" db="EMBL/GenBank/DDBJ databases">
        <title>Multicomponent nature underlies the extraordinary mechanical properties of spider dragline silk.</title>
        <authorList>
            <person name="Kono N."/>
            <person name="Nakamura H."/>
            <person name="Mori M."/>
            <person name="Yoshida Y."/>
            <person name="Ohtoshi R."/>
            <person name="Malay A.D."/>
            <person name="Moran D.A.P."/>
            <person name="Tomita M."/>
            <person name="Numata K."/>
            <person name="Arakawa K."/>
        </authorList>
    </citation>
    <scope>NUCLEOTIDE SEQUENCE</scope>
</reference>
<name>A0A8X6GQS3_TRICU</name>
<gene>
    <name evidence="1" type="ORF">TNCT_212831</name>
</gene>
<keyword evidence="2" id="KW-1185">Reference proteome</keyword>
<proteinExistence type="predicted"/>
<protein>
    <submittedName>
        <fullName evidence="1">Uncharacterized protein</fullName>
    </submittedName>
</protein>
<organism evidence="1 2">
    <name type="scientific">Trichonephila clavata</name>
    <name type="common">Joro spider</name>
    <name type="synonym">Nephila clavata</name>
    <dbReference type="NCBI Taxonomy" id="2740835"/>
    <lineage>
        <taxon>Eukaryota</taxon>
        <taxon>Metazoa</taxon>
        <taxon>Ecdysozoa</taxon>
        <taxon>Arthropoda</taxon>
        <taxon>Chelicerata</taxon>
        <taxon>Arachnida</taxon>
        <taxon>Araneae</taxon>
        <taxon>Araneomorphae</taxon>
        <taxon>Entelegynae</taxon>
        <taxon>Araneoidea</taxon>
        <taxon>Nephilidae</taxon>
        <taxon>Trichonephila</taxon>
    </lineage>
</organism>
<sequence>MYAKKAKIDDGSANSTAPQNKFSALAGAPVTNLDQTSMPVTDMILFPEKFNLIFQELQRTFPTFTTKLIG</sequence>
<dbReference type="AlphaFoldDB" id="A0A8X6GQS3"/>
<evidence type="ECO:0000313" key="1">
    <source>
        <dbReference type="EMBL" id="GFR06965.1"/>
    </source>
</evidence>
<dbReference type="EMBL" id="BMAO01026092">
    <property type="protein sequence ID" value="GFR06965.1"/>
    <property type="molecule type" value="Genomic_DNA"/>
</dbReference>
<dbReference type="Proteomes" id="UP000887116">
    <property type="component" value="Unassembled WGS sequence"/>
</dbReference>